<dbReference type="InterPro" id="IPR013126">
    <property type="entry name" value="Hsp_70_fam"/>
</dbReference>
<feature type="compositionally biased region" description="Low complexity" evidence="8">
    <location>
        <begin position="1132"/>
        <end position="1141"/>
    </location>
</feature>
<dbReference type="PANTHER" id="PTHR45639:SF3">
    <property type="entry name" value="HYPOXIA UP-REGULATED PROTEIN 1"/>
    <property type="match status" value="1"/>
</dbReference>
<dbReference type="EMBL" id="VXIV02001947">
    <property type="protein sequence ID" value="KAF6028472.1"/>
    <property type="molecule type" value="Genomic_DNA"/>
</dbReference>
<feature type="coiled-coil region" evidence="7">
    <location>
        <begin position="1184"/>
        <end position="1227"/>
    </location>
</feature>
<accession>A0A7J7JQ36</accession>
<feature type="region of interest" description="Disordered" evidence="8">
    <location>
        <begin position="1375"/>
        <end position="1450"/>
    </location>
</feature>
<feature type="region of interest" description="Disordered" evidence="8">
    <location>
        <begin position="1033"/>
        <end position="1171"/>
    </location>
</feature>
<feature type="compositionally biased region" description="Basic and acidic residues" evidence="8">
    <location>
        <begin position="1162"/>
        <end position="1171"/>
    </location>
</feature>
<comment type="similarity">
    <text evidence="1">Belongs to the heat shock protein 70 family.</text>
</comment>
<evidence type="ECO:0000313" key="10">
    <source>
        <dbReference type="EMBL" id="KAF6028472.1"/>
    </source>
</evidence>
<feature type="compositionally biased region" description="Polar residues" evidence="8">
    <location>
        <begin position="1411"/>
        <end position="1422"/>
    </location>
</feature>
<evidence type="ECO:0000256" key="3">
    <source>
        <dbReference type="ARBA" id="ARBA00022824"/>
    </source>
</evidence>
<evidence type="ECO:0000256" key="7">
    <source>
        <dbReference type="SAM" id="Coils"/>
    </source>
</evidence>
<evidence type="ECO:0000256" key="5">
    <source>
        <dbReference type="ARBA" id="ARBA00023186"/>
    </source>
</evidence>
<evidence type="ECO:0000256" key="9">
    <source>
        <dbReference type="SAM" id="SignalP"/>
    </source>
</evidence>
<gene>
    <name evidence="10" type="ORF">EB796_013230</name>
</gene>
<feature type="compositionally biased region" description="Polar residues" evidence="8">
    <location>
        <begin position="1033"/>
        <end position="1043"/>
    </location>
</feature>
<dbReference type="Proteomes" id="UP000593567">
    <property type="component" value="Unassembled WGS sequence"/>
</dbReference>
<evidence type="ECO:0000256" key="8">
    <source>
        <dbReference type="SAM" id="MobiDB-lite"/>
    </source>
</evidence>
<evidence type="ECO:0000313" key="11">
    <source>
        <dbReference type="Proteomes" id="UP000593567"/>
    </source>
</evidence>
<keyword evidence="2" id="KW-0547">Nucleotide-binding</keyword>
<keyword evidence="11" id="KW-1185">Reference proteome</keyword>
<dbReference type="SUPFAM" id="SSF53067">
    <property type="entry name" value="Actin-like ATPase domain"/>
    <property type="match status" value="2"/>
</dbReference>
<name>A0A7J7JQ36_BUGNE</name>
<evidence type="ECO:0000256" key="4">
    <source>
        <dbReference type="ARBA" id="ARBA00022840"/>
    </source>
</evidence>
<dbReference type="InterPro" id="IPR029048">
    <property type="entry name" value="HSP70_C_sf"/>
</dbReference>
<feature type="signal peptide" evidence="9">
    <location>
        <begin position="1"/>
        <end position="19"/>
    </location>
</feature>
<keyword evidence="7" id="KW-0175">Coiled coil</keyword>
<evidence type="ECO:0000256" key="1">
    <source>
        <dbReference type="ARBA" id="ARBA00007381"/>
    </source>
</evidence>
<feature type="compositionally biased region" description="Low complexity" evidence="8">
    <location>
        <begin position="1383"/>
        <end position="1395"/>
    </location>
</feature>
<dbReference type="Gene3D" id="2.60.34.10">
    <property type="entry name" value="Substrate Binding Domain Of DNAk, Chain A, domain 1"/>
    <property type="match status" value="1"/>
</dbReference>
<evidence type="ECO:0000256" key="6">
    <source>
        <dbReference type="ARBA" id="ARBA00040503"/>
    </source>
</evidence>
<keyword evidence="4" id="KW-0067">ATP-binding</keyword>
<dbReference type="InterPro" id="IPR043129">
    <property type="entry name" value="ATPase_NBD"/>
</dbReference>
<protein>
    <recommendedName>
        <fullName evidence="6">Hypoxia up-regulated protein 1</fullName>
    </recommendedName>
</protein>
<sequence length="1450" mass="160886">MKLLLTQILVVCLCISTHAVSSLNVLNIPLRFVAVKDYLLGAYDTAVFTADIDCPSLINSSLQVCASLPLNWQWDPFRGFVYLNLFNNTQDTNNLSKALASTGRPHTSPVPAPCTQIDLWPGGNLFVRVDANNFNPVQFTVDVQVNSSKTISDWQKQVGKTAARSHHTKPPQKPKATITTLTPVVSLPESIVLEFDEDVTIALDLCLNNYQPNLNMSSTILATQGTFTQYMCSKSLPCMPDSSDVICSINTPLPLAKARWSTGTPGLDRKPTAQCLYITEWIGGNLYIRVDPDKYYPIRYSVSALVKPSEESVASAQLTQMLPVSENRDSLIDLGSEVKTIYLTPYALYKNFTMKHQSQLLIQLQVCLNPNLPPPRLSSYMIAESGAVTQQHCDKLPCTADSINVKCAVSYYTSFSSCDYQLLSGQHVSYVKVVAAVLFLHFSLVKADLHIAAIMSQSSVKLGVSLFILGSLLASAASLAVMSIDLGNEYMKIGIVKPGVPMEIVLNVESARKTSTVVAMRQNGDREFANAAMNTATRFPSLAYIYLRELLGKNTSNPVVQQFQQRFPYYKMEDDADRATINFEHPDGSKYSVEELLAMILESAKQYATAFAEQKVTDAVILCPAHFNQAERRALKRSAELAGIKVLQLMTNHAAVALNYGVFRRKEFNSTAQNYMFFDMGSTSTTVSIVSYQVVKMKVGSMVETNPQITVRGVGFDRSLGSLEITLRLRDHLAKVFNGQKKTSKDVKESPRAMAKLHKEAERVKKILSANIETFAQVENLFDDQDFKTKVTRDELESMAADIFEGIAGPVKQALASSEMAMSEINEVILMGGGTRAPKVKEMLQKAVKREDLGKSINTDEAAALGAVYQAAYLSTGFRVKTFAVKDANIYPIQVEFERKVEEDGVESTRTVKRTLFSRLNPFPQKKVMTFNKHTDDFNFNVNYGDVTFLSQSELAAFGSLNLTAVSLEGVKEQINKHVDNFTESKGVKAHFKLDESGLLDLDNVEIVFERIPDPAASESAFSKLSNTISSFFGSSNSGTEDSNSAEEKPEGSEAPGEEEEGVPGPAGESDSETKAKETEEFKESESAEKKVEEPQEGAEKTESDSKEESSEKTEDAAKEKDEKPKSDKVDTANTTSTNTTKSEPKPLTIKRPISSKVTLLDSKEPDSEHVKASKELLVGLTEKDEEKRKLAAVKNELESFSYDVKNKLYEEEYEAVSTEEEREEIREKLSAIIDWYEEQPLDTPLSEFQDKLSEAKKLVKGLFKRVAESKERPRAMEALKSTLNHTKYMLKSMKNFTAGILDEEGGGPFTAVELSTLETLYNESVEWMKLMKEQQKKKLPTDTPAYTVDEVVAKISALDREVKYLINKAKMWQPKKPKVTIKDSNSTKSNNTSKDNTETLGDSKVEEPGTQESSPPVNPSSEDIDNKKEEETLQLDSDSKKAEDEHIEL</sequence>
<dbReference type="Pfam" id="PF00012">
    <property type="entry name" value="HSP70"/>
    <property type="match status" value="1"/>
</dbReference>
<proteinExistence type="inferred from homology"/>
<dbReference type="SUPFAM" id="SSF100934">
    <property type="entry name" value="Heat shock protein 70kD (HSP70), C-terminal subdomain"/>
    <property type="match status" value="1"/>
</dbReference>
<feature type="chain" id="PRO_5029706431" description="Hypoxia up-regulated protein 1" evidence="9">
    <location>
        <begin position="20"/>
        <end position="1450"/>
    </location>
</feature>
<dbReference type="GO" id="GO:0140662">
    <property type="term" value="F:ATP-dependent protein folding chaperone"/>
    <property type="evidence" value="ECO:0007669"/>
    <property type="project" value="InterPro"/>
</dbReference>
<dbReference type="InterPro" id="IPR029047">
    <property type="entry name" value="HSP70_peptide-bd_sf"/>
</dbReference>
<keyword evidence="9" id="KW-0732">Signal</keyword>
<dbReference type="Gene3D" id="1.20.1270.10">
    <property type="match status" value="1"/>
</dbReference>
<dbReference type="FunFam" id="3.90.640.10:FF:000004">
    <property type="entry name" value="Heat shock 70 kDa protein 4"/>
    <property type="match status" value="1"/>
</dbReference>
<dbReference type="PANTHER" id="PTHR45639">
    <property type="entry name" value="HSC70CB, ISOFORM G-RELATED"/>
    <property type="match status" value="1"/>
</dbReference>
<feature type="compositionally biased region" description="Basic and acidic residues" evidence="8">
    <location>
        <begin position="1396"/>
        <end position="1408"/>
    </location>
</feature>
<dbReference type="PRINTS" id="PR00301">
    <property type="entry name" value="HEATSHOCK70"/>
</dbReference>
<dbReference type="GO" id="GO:0034663">
    <property type="term" value="C:endoplasmic reticulum chaperone complex"/>
    <property type="evidence" value="ECO:0007669"/>
    <property type="project" value="TreeGrafter"/>
</dbReference>
<keyword evidence="5" id="KW-0143">Chaperone</keyword>
<dbReference type="CDD" id="cd10230">
    <property type="entry name" value="ASKHA_NBD_HSP70_HYOU1"/>
    <property type="match status" value="1"/>
</dbReference>
<dbReference type="GO" id="GO:0030968">
    <property type="term" value="P:endoplasmic reticulum unfolded protein response"/>
    <property type="evidence" value="ECO:0007669"/>
    <property type="project" value="TreeGrafter"/>
</dbReference>
<feature type="compositionally biased region" description="Basic and acidic residues" evidence="8">
    <location>
        <begin position="1425"/>
        <end position="1450"/>
    </location>
</feature>
<comment type="caution">
    <text evidence="10">The sequence shown here is derived from an EMBL/GenBank/DDBJ whole genome shotgun (WGS) entry which is preliminary data.</text>
</comment>
<dbReference type="Gene3D" id="3.30.420.40">
    <property type="match status" value="2"/>
</dbReference>
<feature type="compositionally biased region" description="Basic and acidic residues" evidence="8">
    <location>
        <begin position="1072"/>
        <end position="1131"/>
    </location>
</feature>
<dbReference type="OrthoDB" id="10262720at2759"/>
<reference evidence="10" key="1">
    <citation type="submission" date="2020-06" db="EMBL/GenBank/DDBJ databases">
        <title>Draft genome of Bugula neritina, a colonial animal packing powerful symbionts and potential medicines.</title>
        <authorList>
            <person name="Rayko M."/>
        </authorList>
    </citation>
    <scope>NUCLEOTIDE SEQUENCE [LARGE SCALE GENOMIC DNA]</scope>
    <source>
        <strain evidence="10">Kwan_BN1</strain>
    </source>
</reference>
<evidence type="ECO:0000256" key="2">
    <source>
        <dbReference type="ARBA" id="ARBA00022741"/>
    </source>
</evidence>
<dbReference type="Gene3D" id="3.90.640.10">
    <property type="entry name" value="Actin, Chain A, domain 4"/>
    <property type="match status" value="1"/>
</dbReference>
<organism evidence="10 11">
    <name type="scientific">Bugula neritina</name>
    <name type="common">Brown bryozoan</name>
    <name type="synonym">Sertularia neritina</name>
    <dbReference type="NCBI Taxonomy" id="10212"/>
    <lineage>
        <taxon>Eukaryota</taxon>
        <taxon>Metazoa</taxon>
        <taxon>Spiralia</taxon>
        <taxon>Lophotrochozoa</taxon>
        <taxon>Bryozoa</taxon>
        <taxon>Gymnolaemata</taxon>
        <taxon>Cheilostomatida</taxon>
        <taxon>Flustrina</taxon>
        <taxon>Buguloidea</taxon>
        <taxon>Bugulidae</taxon>
        <taxon>Bugula</taxon>
    </lineage>
</organism>
<keyword evidence="3" id="KW-0256">Endoplasmic reticulum</keyword>
<dbReference type="GO" id="GO:0005524">
    <property type="term" value="F:ATP binding"/>
    <property type="evidence" value="ECO:0007669"/>
    <property type="project" value="UniProtKB-KW"/>
</dbReference>